<evidence type="ECO:0000259" key="8">
    <source>
        <dbReference type="PROSITE" id="PS50198"/>
    </source>
</evidence>
<reference evidence="9 10" key="1">
    <citation type="submission" date="2020-12" db="EMBL/GenBank/DDBJ databases">
        <title>FDA dAtabase for Regulatory Grade micrObial Sequences (FDA-ARGOS): Supporting development and validation of Infectious Disease Dx tests.</title>
        <authorList>
            <person name="Sproer C."/>
            <person name="Gronow S."/>
            <person name="Severitt S."/>
            <person name="Schroder I."/>
            <person name="Tallon L."/>
            <person name="Sadzewicz L."/>
            <person name="Zhao X."/>
            <person name="Boylan J."/>
            <person name="Ott S."/>
            <person name="Bowen H."/>
            <person name="Vavikolanu K."/>
            <person name="Mehta A."/>
            <person name="Aluvathingal J."/>
            <person name="Nadendla S."/>
            <person name="Lowell S."/>
            <person name="Myers T."/>
            <person name="Yan Y."/>
            <person name="Sichtig H."/>
        </authorList>
    </citation>
    <scope>NUCLEOTIDE SEQUENCE [LARGE SCALE GENOMIC DNA]</scope>
    <source>
        <strain evidence="9 10">FDAARGOS_890</strain>
    </source>
</reference>
<dbReference type="Gene3D" id="3.10.50.40">
    <property type="match status" value="1"/>
</dbReference>
<protein>
    <recommendedName>
        <fullName evidence="3">peptidylprolyl isomerase</fullName>
        <ecNumber evidence="3">5.2.1.8</ecNumber>
    </recommendedName>
</protein>
<organism evidence="9 10">
    <name type="scientific">Delftia lacustris</name>
    <dbReference type="NCBI Taxonomy" id="558537"/>
    <lineage>
        <taxon>Bacteria</taxon>
        <taxon>Pseudomonadati</taxon>
        <taxon>Pseudomonadota</taxon>
        <taxon>Betaproteobacteria</taxon>
        <taxon>Burkholderiales</taxon>
        <taxon>Comamonadaceae</taxon>
        <taxon>Delftia</taxon>
    </lineage>
</organism>
<evidence type="ECO:0000256" key="7">
    <source>
        <dbReference type="SAM" id="SignalP"/>
    </source>
</evidence>
<evidence type="ECO:0000256" key="4">
    <source>
        <dbReference type="ARBA" id="ARBA00023110"/>
    </source>
</evidence>
<dbReference type="InterPro" id="IPR046357">
    <property type="entry name" value="PPIase_dom_sf"/>
</dbReference>
<evidence type="ECO:0000313" key="9">
    <source>
        <dbReference type="EMBL" id="QPS78916.1"/>
    </source>
</evidence>
<dbReference type="InterPro" id="IPR000297">
    <property type="entry name" value="PPIase_PpiC"/>
</dbReference>
<dbReference type="PROSITE" id="PS50198">
    <property type="entry name" value="PPIC_PPIASE_2"/>
    <property type="match status" value="1"/>
</dbReference>
<dbReference type="EMBL" id="CP065748">
    <property type="protein sequence ID" value="QPS78916.1"/>
    <property type="molecule type" value="Genomic_DNA"/>
</dbReference>
<evidence type="ECO:0000256" key="3">
    <source>
        <dbReference type="ARBA" id="ARBA00013194"/>
    </source>
</evidence>
<evidence type="ECO:0000256" key="1">
    <source>
        <dbReference type="ARBA" id="ARBA00000971"/>
    </source>
</evidence>
<dbReference type="PANTHER" id="PTHR47245">
    <property type="entry name" value="PEPTIDYLPROLYL ISOMERASE"/>
    <property type="match status" value="1"/>
</dbReference>
<dbReference type="SUPFAM" id="SSF54534">
    <property type="entry name" value="FKBP-like"/>
    <property type="match status" value="1"/>
</dbReference>
<dbReference type="PANTHER" id="PTHR47245:SF2">
    <property type="entry name" value="PEPTIDYL-PROLYL CIS-TRANS ISOMERASE HP_0175-RELATED"/>
    <property type="match status" value="1"/>
</dbReference>
<gene>
    <name evidence="9" type="ORF">I6G47_17980</name>
</gene>
<evidence type="ECO:0000313" key="10">
    <source>
        <dbReference type="Proteomes" id="UP000595064"/>
    </source>
</evidence>
<sequence>MKLSTIRFSPLQAWAVAALVAAVPVVHAADAVTLVHDGQTAVTAVDVEADVQMRLPVEVRSQALASKQTVGQIAQNLFVRRALGKQALADGLDKDPVVAAALQVARDKVLSDELLNRAAGNSGASEAAMLKQARSIYQAKPERFKVGEQVKARHILISGTTPESRAKAEELLAQARKGADFAKLAEENSADKGSAARGGDLGFFTQGRMVPEFDKAVFALQKKGDLSDVVQTQFGYHVIQLEERRAPSVRPFDEVKDELLREVRTESANDARMALVRKVQENMVADDKALDAFFERQAPSAQKAAATQR</sequence>
<dbReference type="InterPro" id="IPR023058">
    <property type="entry name" value="PPIase_PpiC_CS"/>
</dbReference>
<keyword evidence="5 6" id="KW-0413">Isomerase</keyword>
<dbReference type="EC" id="5.2.1.8" evidence="3"/>
<dbReference type="Pfam" id="PF13616">
    <property type="entry name" value="Rotamase_3"/>
    <property type="match status" value="1"/>
</dbReference>
<evidence type="ECO:0000256" key="5">
    <source>
        <dbReference type="ARBA" id="ARBA00023235"/>
    </source>
</evidence>
<dbReference type="Proteomes" id="UP000595064">
    <property type="component" value="Chromosome"/>
</dbReference>
<evidence type="ECO:0000256" key="6">
    <source>
        <dbReference type="PROSITE-ProRule" id="PRU00278"/>
    </source>
</evidence>
<comment type="similarity">
    <text evidence="2">Belongs to the PpiC/parvulin rotamase family.</text>
</comment>
<feature type="signal peptide" evidence="7">
    <location>
        <begin position="1"/>
        <end position="28"/>
    </location>
</feature>
<dbReference type="InterPro" id="IPR050245">
    <property type="entry name" value="PrsA_foldase"/>
</dbReference>
<feature type="domain" description="PpiC" evidence="8">
    <location>
        <begin position="147"/>
        <end position="243"/>
    </location>
</feature>
<accession>A0A7T2YN19</accession>
<keyword evidence="4 6" id="KW-0697">Rotamase</keyword>
<keyword evidence="10" id="KW-1185">Reference proteome</keyword>
<comment type="catalytic activity">
    <reaction evidence="1">
        <text>[protein]-peptidylproline (omega=180) = [protein]-peptidylproline (omega=0)</text>
        <dbReference type="Rhea" id="RHEA:16237"/>
        <dbReference type="Rhea" id="RHEA-COMP:10747"/>
        <dbReference type="Rhea" id="RHEA-COMP:10748"/>
        <dbReference type="ChEBI" id="CHEBI:83833"/>
        <dbReference type="ChEBI" id="CHEBI:83834"/>
        <dbReference type="EC" id="5.2.1.8"/>
    </reaction>
</comment>
<feature type="chain" id="PRO_5032405647" description="peptidylprolyl isomerase" evidence="7">
    <location>
        <begin position="29"/>
        <end position="309"/>
    </location>
</feature>
<evidence type="ECO:0000256" key="2">
    <source>
        <dbReference type="ARBA" id="ARBA00007656"/>
    </source>
</evidence>
<name>A0A7T2YN19_9BURK</name>
<proteinExistence type="inferred from homology"/>
<keyword evidence="7" id="KW-0732">Signal</keyword>
<dbReference type="RefSeq" id="WP_016451822.1">
    <property type="nucleotide sequence ID" value="NZ_CP065748.1"/>
</dbReference>
<dbReference type="KEGG" id="dla:I6G47_17980"/>
<dbReference type="GO" id="GO:0003755">
    <property type="term" value="F:peptidyl-prolyl cis-trans isomerase activity"/>
    <property type="evidence" value="ECO:0007669"/>
    <property type="project" value="UniProtKB-KW"/>
</dbReference>
<dbReference type="AlphaFoldDB" id="A0A7T2YN19"/>
<dbReference type="PROSITE" id="PS01096">
    <property type="entry name" value="PPIC_PPIASE_1"/>
    <property type="match status" value="1"/>
</dbReference>